<dbReference type="PANTHER" id="PTHR34983">
    <property type="entry name" value="ARABINOGALACTAN ENDO-BETA-1,4-GALACTANASE A"/>
    <property type="match status" value="1"/>
</dbReference>
<evidence type="ECO:0000313" key="7">
    <source>
        <dbReference type="EMBL" id="TDD94703.1"/>
    </source>
</evidence>
<dbReference type="SUPFAM" id="SSF51445">
    <property type="entry name" value="(Trans)glycosidases"/>
    <property type="match status" value="1"/>
</dbReference>
<comment type="similarity">
    <text evidence="2 6">Belongs to the glycosyl hydrolase 53 family.</text>
</comment>
<organism evidence="7 8">
    <name type="scientific">Flavobacterium cellulosilyticum</name>
    <dbReference type="NCBI Taxonomy" id="2541731"/>
    <lineage>
        <taxon>Bacteria</taxon>
        <taxon>Pseudomonadati</taxon>
        <taxon>Bacteroidota</taxon>
        <taxon>Flavobacteriia</taxon>
        <taxon>Flavobacteriales</taxon>
        <taxon>Flavobacteriaceae</taxon>
        <taxon>Flavobacterium</taxon>
    </lineage>
</organism>
<dbReference type="GO" id="GO:0031218">
    <property type="term" value="F:arabinogalactan endo-1,4-beta-galactosidase activity"/>
    <property type="evidence" value="ECO:0007669"/>
    <property type="project" value="UniProtKB-EC"/>
</dbReference>
<dbReference type="EMBL" id="SMFK01000014">
    <property type="protein sequence ID" value="TDD94703.1"/>
    <property type="molecule type" value="Genomic_DNA"/>
</dbReference>
<dbReference type="Gene3D" id="3.20.20.80">
    <property type="entry name" value="Glycosidases"/>
    <property type="match status" value="1"/>
</dbReference>
<reference evidence="7 8" key="1">
    <citation type="submission" date="2019-03" db="EMBL/GenBank/DDBJ databases">
        <title>Flavobacterium AR-3-4 sp. nov. isolated from arctic soil.</title>
        <authorList>
            <person name="Chaudhary D.K."/>
        </authorList>
    </citation>
    <scope>NUCLEOTIDE SEQUENCE [LARGE SCALE GENOMIC DNA]</scope>
    <source>
        <strain evidence="7 8">AR-3-4</strain>
    </source>
</reference>
<dbReference type="GO" id="GO:0015926">
    <property type="term" value="F:glucosidase activity"/>
    <property type="evidence" value="ECO:0007669"/>
    <property type="project" value="InterPro"/>
</dbReference>
<name>A0A4R5C978_9FLAO</name>
<dbReference type="RefSeq" id="WP_132008330.1">
    <property type="nucleotide sequence ID" value="NZ_SMFK01000014.1"/>
</dbReference>
<dbReference type="InterPro" id="IPR017853">
    <property type="entry name" value="GH"/>
</dbReference>
<evidence type="ECO:0000256" key="4">
    <source>
        <dbReference type="ARBA" id="ARBA00022801"/>
    </source>
</evidence>
<comment type="catalytic activity">
    <reaction evidence="1 6">
        <text>The enzyme specifically hydrolyzes (1-&gt;4)-beta-D-galactosidic linkages in type I arabinogalactans.</text>
        <dbReference type="EC" id="3.2.1.89"/>
    </reaction>
</comment>
<evidence type="ECO:0000256" key="3">
    <source>
        <dbReference type="ARBA" id="ARBA00012556"/>
    </source>
</evidence>
<dbReference type="OrthoDB" id="9768786at2"/>
<evidence type="ECO:0000256" key="5">
    <source>
        <dbReference type="ARBA" id="ARBA00023295"/>
    </source>
</evidence>
<dbReference type="PROSITE" id="PS51257">
    <property type="entry name" value="PROKAR_LIPOPROTEIN"/>
    <property type="match status" value="1"/>
</dbReference>
<keyword evidence="5 6" id="KW-0326">Glycosidase</keyword>
<dbReference type="Proteomes" id="UP000295479">
    <property type="component" value="Unassembled WGS sequence"/>
</dbReference>
<comment type="caution">
    <text evidence="7">The sequence shown here is derived from an EMBL/GenBank/DDBJ whole genome shotgun (WGS) entry which is preliminary data.</text>
</comment>
<evidence type="ECO:0000256" key="1">
    <source>
        <dbReference type="ARBA" id="ARBA00001695"/>
    </source>
</evidence>
<sequence>MKKRSVQIQLALIVSIGLFVFSCASIAQNHKTASKPFVFSKGADVGWLPQMEATGYTFFDQDGSQKDCLQLLKDRGINTIRLRVWVNPNDDKISGHCSKAETVTMALRAQKMGMRIMIDFHYSDSWADPGKQKKPAAWENHSFEELLKDVYDHTYDVLLALKSAGVTPEWVQVGNEIPGGMLWPEGSTSNWSQLAQLLNKGYEATKAINASIKVIVHVDEGNNSAKFRWFFDIAKANNVKYDVIGLSYYPFWIKSDYTSTIIDLENNLKDMASRYGKEVMVVEVGGDYTLVQNTYDMLVAVIAAVKNVPNNKGLGVIYWEPEGEKSWSRYQLNAWQSDGKPSLALDAFKN</sequence>
<feature type="chain" id="PRO_5021036009" description="Arabinogalactan endo-beta-1,4-galactanase" evidence="6">
    <location>
        <begin position="28"/>
        <end position="350"/>
    </location>
</feature>
<dbReference type="AlphaFoldDB" id="A0A4R5C978"/>
<evidence type="ECO:0000256" key="2">
    <source>
        <dbReference type="ARBA" id="ARBA00010687"/>
    </source>
</evidence>
<evidence type="ECO:0000256" key="6">
    <source>
        <dbReference type="RuleBase" id="RU361192"/>
    </source>
</evidence>
<gene>
    <name evidence="7" type="ORF">E0F76_15820</name>
</gene>
<evidence type="ECO:0000313" key="8">
    <source>
        <dbReference type="Proteomes" id="UP000295479"/>
    </source>
</evidence>
<dbReference type="EC" id="3.2.1.89" evidence="3 6"/>
<accession>A0A4R5C978</accession>
<dbReference type="InterPro" id="IPR011683">
    <property type="entry name" value="Glyco_hydro_53"/>
</dbReference>
<dbReference type="Pfam" id="PF07745">
    <property type="entry name" value="Glyco_hydro_53"/>
    <property type="match status" value="1"/>
</dbReference>
<keyword evidence="6" id="KW-0732">Signal</keyword>
<dbReference type="PANTHER" id="PTHR34983:SF1">
    <property type="entry name" value="ARABINOGALACTAN ENDO-BETA-1,4-GALACTANASE A"/>
    <property type="match status" value="1"/>
</dbReference>
<dbReference type="GO" id="GO:0045490">
    <property type="term" value="P:pectin catabolic process"/>
    <property type="evidence" value="ECO:0007669"/>
    <property type="project" value="TreeGrafter"/>
</dbReference>
<keyword evidence="4 6" id="KW-0378">Hydrolase</keyword>
<proteinExistence type="inferred from homology"/>
<protein>
    <recommendedName>
        <fullName evidence="3 6">Arabinogalactan endo-beta-1,4-galactanase</fullName>
        <ecNumber evidence="3 6">3.2.1.89</ecNumber>
    </recommendedName>
</protein>
<feature type="signal peptide" evidence="6">
    <location>
        <begin position="1"/>
        <end position="27"/>
    </location>
</feature>
<keyword evidence="8" id="KW-1185">Reference proteome</keyword>